<evidence type="ECO:0000313" key="8">
    <source>
        <dbReference type="EMBL" id="KAK4742740.1"/>
    </source>
</evidence>
<evidence type="ECO:0000256" key="5">
    <source>
        <dbReference type="ARBA" id="ARBA00023242"/>
    </source>
</evidence>
<keyword evidence="5" id="KW-0539">Nucleus</keyword>
<reference evidence="8 9" key="1">
    <citation type="journal article" date="2023" name="Hortic Res">
        <title>Pangenome of water caltrop reveals structural variations and asymmetric subgenome divergence after allopolyploidization.</title>
        <authorList>
            <person name="Zhang X."/>
            <person name="Chen Y."/>
            <person name="Wang L."/>
            <person name="Yuan Y."/>
            <person name="Fang M."/>
            <person name="Shi L."/>
            <person name="Lu R."/>
            <person name="Comes H.P."/>
            <person name="Ma Y."/>
            <person name="Chen Y."/>
            <person name="Huang G."/>
            <person name="Zhou Y."/>
            <person name="Zheng Z."/>
            <person name="Qiu Y."/>
        </authorList>
    </citation>
    <scope>NUCLEOTIDE SEQUENCE [LARGE SCALE GENOMIC DNA]</scope>
    <source>
        <tissue evidence="8">Roots</tissue>
    </source>
</reference>
<dbReference type="InterPro" id="IPR003657">
    <property type="entry name" value="WRKY_dom"/>
</dbReference>
<feature type="compositionally biased region" description="Basic and acidic residues" evidence="6">
    <location>
        <begin position="143"/>
        <end position="164"/>
    </location>
</feature>
<evidence type="ECO:0000259" key="7">
    <source>
        <dbReference type="PROSITE" id="PS50811"/>
    </source>
</evidence>
<dbReference type="AlphaFoldDB" id="A0AAN7GHC6"/>
<dbReference type="InterPro" id="IPR044810">
    <property type="entry name" value="WRKY_plant"/>
</dbReference>
<dbReference type="EMBL" id="JAXIOK010000023">
    <property type="protein sequence ID" value="KAK4742740.1"/>
    <property type="molecule type" value="Genomic_DNA"/>
</dbReference>
<dbReference type="Gene3D" id="2.20.25.80">
    <property type="entry name" value="WRKY domain"/>
    <property type="match status" value="1"/>
</dbReference>
<dbReference type="FunFam" id="2.20.25.80:FF:000003">
    <property type="entry name" value="WRKY transcription factor 57"/>
    <property type="match status" value="1"/>
</dbReference>
<keyword evidence="2" id="KW-0805">Transcription regulation</keyword>
<dbReference type="InterPro" id="IPR036576">
    <property type="entry name" value="WRKY_dom_sf"/>
</dbReference>
<dbReference type="GO" id="GO:0003700">
    <property type="term" value="F:DNA-binding transcription factor activity"/>
    <property type="evidence" value="ECO:0007669"/>
    <property type="project" value="InterPro"/>
</dbReference>
<feature type="domain" description="WRKY" evidence="7">
    <location>
        <begin position="200"/>
        <end position="265"/>
    </location>
</feature>
<accession>A0AAN7GHC6</accession>
<protein>
    <recommendedName>
        <fullName evidence="7">WRKY domain-containing protein</fullName>
    </recommendedName>
</protein>
<dbReference type="GO" id="GO:0043565">
    <property type="term" value="F:sequence-specific DNA binding"/>
    <property type="evidence" value="ECO:0007669"/>
    <property type="project" value="InterPro"/>
</dbReference>
<dbReference type="PANTHER" id="PTHR31221">
    <property type="entry name" value="WRKY TRANSCRIPTION FACTOR PROTEIN 1-RELATED"/>
    <property type="match status" value="1"/>
</dbReference>
<dbReference type="PROSITE" id="PS50811">
    <property type="entry name" value="WRKY"/>
    <property type="match status" value="1"/>
</dbReference>
<evidence type="ECO:0000256" key="6">
    <source>
        <dbReference type="SAM" id="MobiDB-lite"/>
    </source>
</evidence>
<evidence type="ECO:0000256" key="4">
    <source>
        <dbReference type="ARBA" id="ARBA00023163"/>
    </source>
</evidence>
<name>A0AAN7GHC6_9MYRT</name>
<evidence type="ECO:0000256" key="2">
    <source>
        <dbReference type="ARBA" id="ARBA00023015"/>
    </source>
</evidence>
<dbReference type="GO" id="GO:0005634">
    <property type="term" value="C:nucleus"/>
    <property type="evidence" value="ECO:0007669"/>
    <property type="project" value="UniProtKB-SubCell"/>
</dbReference>
<evidence type="ECO:0000256" key="3">
    <source>
        <dbReference type="ARBA" id="ARBA00023125"/>
    </source>
</evidence>
<gene>
    <name evidence="8" type="ORF">SAY87_000741</name>
</gene>
<dbReference type="SMART" id="SM00774">
    <property type="entry name" value="WRKY"/>
    <property type="match status" value="1"/>
</dbReference>
<feature type="region of interest" description="Disordered" evidence="6">
    <location>
        <begin position="128"/>
        <end position="194"/>
    </location>
</feature>
<proteinExistence type="predicted"/>
<evidence type="ECO:0000256" key="1">
    <source>
        <dbReference type="ARBA" id="ARBA00004123"/>
    </source>
</evidence>
<keyword evidence="9" id="KW-1185">Reference proteome</keyword>
<comment type="subcellular location">
    <subcellularLocation>
        <location evidence="1">Nucleus</location>
    </subcellularLocation>
</comment>
<feature type="compositionally biased region" description="Low complexity" evidence="6">
    <location>
        <begin position="131"/>
        <end position="142"/>
    </location>
</feature>
<dbReference type="Pfam" id="PF03106">
    <property type="entry name" value="WRKY"/>
    <property type="match status" value="1"/>
</dbReference>
<dbReference type="SUPFAM" id="SSF118290">
    <property type="entry name" value="WRKY DNA-binding domain"/>
    <property type="match status" value="1"/>
</dbReference>
<comment type="caution">
    <text evidence="8">The sequence shown here is derived from an EMBL/GenBank/DDBJ whole genome shotgun (WGS) entry which is preliminary data.</text>
</comment>
<dbReference type="Proteomes" id="UP001345219">
    <property type="component" value="Chromosome 1"/>
</dbReference>
<dbReference type="PANTHER" id="PTHR31221:SF358">
    <property type="entry name" value="WRKY TRANSCRIPTION FACTOR 71"/>
    <property type="match status" value="1"/>
</dbReference>
<feature type="compositionally biased region" description="Basic residues" evidence="6">
    <location>
        <begin position="177"/>
        <end position="191"/>
    </location>
</feature>
<keyword evidence="4" id="KW-0804">Transcription</keyword>
<evidence type="ECO:0000313" key="9">
    <source>
        <dbReference type="Proteomes" id="UP001345219"/>
    </source>
</evidence>
<sequence length="364" mass="40630">MYMDKRDPPPLLPSPHQQLHLLKAEDYSSLASLFSEEISSSQGGEGRYGFFDDLLFDHKGFMDLMGFQDDCSYVSPSPMPSLFDIVAQFQPPLATPAPVEVLSSMNPPAADDPSPALAEWSELVNNQATPNSSVSFSSNNRNRAAEDSKAMEENDGHRDDRGLDGSDGEEKDDKTKKLLKPKKKNQKRQRQPRFAFMTKSEVDHLDDDYRWRKYGQKAIKNNPHSRSYYRCTTVGCGVKKRVERSSDDPLIVITTYEGQHTHLSPLMPHNSLGILPEFSTNNGNLAFASSLLLPPPSQECIRSFLNRSSPPPCPGQINPSFSSAFTGLYQEGMLGAYPPASLITDHGLLQDMVPPKMQKEFKEE</sequence>
<organism evidence="8 9">
    <name type="scientific">Trapa incisa</name>
    <dbReference type="NCBI Taxonomy" id="236973"/>
    <lineage>
        <taxon>Eukaryota</taxon>
        <taxon>Viridiplantae</taxon>
        <taxon>Streptophyta</taxon>
        <taxon>Embryophyta</taxon>
        <taxon>Tracheophyta</taxon>
        <taxon>Spermatophyta</taxon>
        <taxon>Magnoliopsida</taxon>
        <taxon>eudicotyledons</taxon>
        <taxon>Gunneridae</taxon>
        <taxon>Pentapetalae</taxon>
        <taxon>rosids</taxon>
        <taxon>malvids</taxon>
        <taxon>Myrtales</taxon>
        <taxon>Lythraceae</taxon>
        <taxon>Trapa</taxon>
    </lineage>
</organism>
<keyword evidence="3" id="KW-0238">DNA-binding</keyword>